<dbReference type="InterPro" id="IPR036866">
    <property type="entry name" value="RibonucZ/Hydroxyglut_hydro"/>
</dbReference>
<dbReference type="PANTHER" id="PTHR43041">
    <property type="entry name" value="HYDROLASE, METALLO-BETA-LACTAMASE SUPERFAMILY"/>
    <property type="match status" value="1"/>
</dbReference>
<comment type="caution">
    <text evidence="2">The sequence shown here is derived from an EMBL/GenBank/DDBJ whole genome shotgun (WGS) entry which is preliminary data.</text>
</comment>
<evidence type="ECO:0000259" key="1">
    <source>
        <dbReference type="SMART" id="SM00849"/>
    </source>
</evidence>
<dbReference type="SUPFAM" id="SSF56281">
    <property type="entry name" value="Metallo-hydrolase/oxidoreductase"/>
    <property type="match status" value="1"/>
</dbReference>
<dbReference type="EMBL" id="JAJBZT010000004">
    <property type="protein sequence ID" value="MCB6183547.1"/>
    <property type="molecule type" value="Genomic_DNA"/>
</dbReference>
<dbReference type="InterPro" id="IPR045761">
    <property type="entry name" value="ODP_dom"/>
</dbReference>
<dbReference type="RefSeq" id="WP_227180330.1">
    <property type="nucleotide sequence ID" value="NZ_JAJBZT010000004.1"/>
</dbReference>
<name>A0ABS8D5T8_9NEIS</name>
<proteinExistence type="predicted"/>
<evidence type="ECO:0000313" key="2">
    <source>
        <dbReference type="EMBL" id="MCB6183547.1"/>
    </source>
</evidence>
<sequence length="249" mass="27826">MKQAKTIFQQGNHSWTIIARDPSKFGYIIDTNEYLITSGNDTLLTDPGGSEIFPAVFSAICTVIDPLGIKALFASHQDPDIISSLGLWLDFNPKLRCYTSRLWTGFIPHFGGDDKTLIGIPDEGMTLSLGELSVEVVPAHYLHSSGNMQLYDPVAKILFSGDVGAALMPDDQNEMYVSNFDRHIEFARGFHQRWMGSAEAKLDWCERVAALDIDMMCPQHGAIYQGADVMRFINWFAELPIGLQTFKKK</sequence>
<accession>A0ABS8D5T8</accession>
<dbReference type="Proteomes" id="UP001165395">
    <property type="component" value="Unassembled WGS sequence"/>
</dbReference>
<organism evidence="2 3">
    <name type="scientific">Leeia speluncae</name>
    <dbReference type="NCBI Taxonomy" id="2884804"/>
    <lineage>
        <taxon>Bacteria</taxon>
        <taxon>Pseudomonadati</taxon>
        <taxon>Pseudomonadota</taxon>
        <taxon>Betaproteobacteria</taxon>
        <taxon>Neisseriales</taxon>
        <taxon>Leeiaceae</taxon>
        <taxon>Leeia</taxon>
    </lineage>
</organism>
<reference evidence="2" key="1">
    <citation type="submission" date="2021-10" db="EMBL/GenBank/DDBJ databases">
        <title>The complete genome sequence of Leeia sp. TBRC 13508.</title>
        <authorList>
            <person name="Charoenyingcharoen P."/>
            <person name="Yukphan P."/>
        </authorList>
    </citation>
    <scope>NUCLEOTIDE SEQUENCE</scope>
    <source>
        <strain evidence="2">TBRC 13508</strain>
    </source>
</reference>
<dbReference type="CDD" id="cd07709">
    <property type="entry name" value="flavodiiron_proteins_MBL-fold"/>
    <property type="match status" value="1"/>
</dbReference>
<dbReference type="Pfam" id="PF19583">
    <property type="entry name" value="ODP"/>
    <property type="match status" value="1"/>
</dbReference>
<evidence type="ECO:0000313" key="3">
    <source>
        <dbReference type="Proteomes" id="UP001165395"/>
    </source>
</evidence>
<keyword evidence="3" id="KW-1185">Reference proteome</keyword>
<gene>
    <name evidence="2" type="ORF">LIN78_08305</name>
</gene>
<dbReference type="SMART" id="SM00849">
    <property type="entry name" value="Lactamase_B"/>
    <property type="match status" value="1"/>
</dbReference>
<dbReference type="Gene3D" id="3.60.15.10">
    <property type="entry name" value="Ribonuclease Z/Hydroxyacylglutathione hydrolase-like"/>
    <property type="match status" value="1"/>
</dbReference>
<dbReference type="PANTHER" id="PTHR43041:SF1">
    <property type="entry name" value="METALLO-BETA-LACTAMASE DOMAIN-CONTAINING PROTEIN"/>
    <property type="match status" value="1"/>
</dbReference>
<protein>
    <submittedName>
        <fullName evidence="2">FprA family A-type flavoprotein</fullName>
    </submittedName>
</protein>
<dbReference type="InterPro" id="IPR001279">
    <property type="entry name" value="Metallo-B-lactamas"/>
</dbReference>
<feature type="domain" description="Metallo-beta-lactamase" evidence="1">
    <location>
        <begin position="30"/>
        <end position="220"/>
    </location>
</feature>